<sequence>MNKVDPTLIQDLKAFAGLEQGELERVLDQAHSSLFAKGDAFFREGERAQRFFVLLDGFLQVVRTTENGEQVIMRHFAPGEVFGIAPALNRDTYPASALAVADCVALHWPNKCWQEFANEVPRFVQNAHGAVGERLNDSQDRIVEMATEQVERRVARAVARLVKQAGKPSERGIRIDMPISRQDIAEMSGTTLHTVSRIFSSWADQGLVAVGRQKIEVLSAHKLVTIAEGH</sequence>
<reference evidence="6" key="2">
    <citation type="submission" date="2023-01" db="EMBL/GenBank/DDBJ databases">
        <title>Draft genome sequence of Maritalea porphyrae strain NBRC 107169.</title>
        <authorList>
            <person name="Sun Q."/>
            <person name="Mori K."/>
        </authorList>
    </citation>
    <scope>NUCLEOTIDE SEQUENCE</scope>
    <source>
        <strain evidence="6">NBRC 107169</strain>
    </source>
</reference>
<dbReference type="Gene3D" id="1.10.10.10">
    <property type="entry name" value="Winged helix-like DNA-binding domain superfamily/Winged helix DNA-binding domain"/>
    <property type="match status" value="1"/>
</dbReference>
<dbReference type="InterPro" id="IPR012318">
    <property type="entry name" value="HTH_CRP"/>
</dbReference>
<dbReference type="SUPFAM" id="SSF51206">
    <property type="entry name" value="cAMP-binding domain-like"/>
    <property type="match status" value="1"/>
</dbReference>
<keyword evidence="1" id="KW-0805">Transcription regulation</keyword>
<evidence type="ECO:0000256" key="3">
    <source>
        <dbReference type="ARBA" id="ARBA00023163"/>
    </source>
</evidence>
<evidence type="ECO:0000313" key="6">
    <source>
        <dbReference type="EMBL" id="GLQ19019.1"/>
    </source>
</evidence>
<dbReference type="PROSITE" id="PS50042">
    <property type="entry name" value="CNMP_BINDING_3"/>
    <property type="match status" value="1"/>
</dbReference>
<dbReference type="SMART" id="SM00100">
    <property type="entry name" value="cNMP"/>
    <property type="match status" value="1"/>
</dbReference>
<comment type="caution">
    <text evidence="6">The sequence shown here is derived from an EMBL/GenBank/DDBJ whole genome shotgun (WGS) entry which is preliminary data.</text>
</comment>
<dbReference type="Pfam" id="PF13545">
    <property type="entry name" value="HTH_Crp_2"/>
    <property type="match status" value="1"/>
</dbReference>
<dbReference type="CDD" id="cd00092">
    <property type="entry name" value="HTH_CRP"/>
    <property type="match status" value="1"/>
</dbReference>
<dbReference type="EMBL" id="BSNI01000002">
    <property type="protein sequence ID" value="GLQ19019.1"/>
    <property type="molecule type" value="Genomic_DNA"/>
</dbReference>
<name>A0ABQ5UX96_9HYPH</name>
<evidence type="ECO:0000256" key="1">
    <source>
        <dbReference type="ARBA" id="ARBA00023015"/>
    </source>
</evidence>
<dbReference type="PANTHER" id="PTHR24567:SF28">
    <property type="entry name" value="LISTERIOLYSIN REGULATORY PROTEIN"/>
    <property type="match status" value="1"/>
</dbReference>
<feature type="domain" description="Cyclic nucleotide-binding" evidence="4">
    <location>
        <begin position="14"/>
        <end position="103"/>
    </location>
</feature>
<evidence type="ECO:0000256" key="2">
    <source>
        <dbReference type="ARBA" id="ARBA00023125"/>
    </source>
</evidence>
<keyword evidence="7" id="KW-1185">Reference proteome</keyword>
<dbReference type="InterPro" id="IPR036390">
    <property type="entry name" value="WH_DNA-bd_sf"/>
</dbReference>
<keyword evidence="3" id="KW-0804">Transcription</keyword>
<evidence type="ECO:0000259" key="5">
    <source>
        <dbReference type="PROSITE" id="PS51063"/>
    </source>
</evidence>
<dbReference type="InterPro" id="IPR036388">
    <property type="entry name" value="WH-like_DNA-bd_sf"/>
</dbReference>
<dbReference type="PRINTS" id="PR00034">
    <property type="entry name" value="HTHCRP"/>
</dbReference>
<dbReference type="PANTHER" id="PTHR24567">
    <property type="entry name" value="CRP FAMILY TRANSCRIPTIONAL REGULATORY PROTEIN"/>
    <property type="match status" value="1"/>
</dbReference>
<evidence type="ECO:0000313" key="7">
    <source>
        <dbReference type="Proteomes" id="UP001161405"/>
    </source>
</evidence>
<dbReference type="InterPro" id="IPR050397">
    <property type="entry name" value="Env_Response_Regulators"/>
</dbReference>
<dbReference type="SUPFAM" id="SSF46785">
    <property type="entry name" value="Winged helix' DNA-binding domain"/>
    <property type="match status" value="1"/>
</dbReference>
<dbReference type="Proteomes" id="UP001161405">
    <property type="component" value="Unassembled WGS sequence"/>
</dbReference>
<accession>A0ABQ5UX96</accession>
<dbReference type="Pfam" id="PF00027">
    <property type="entry name" value="cNMP_binding"/>
    <property type="match status" value="1"/>
</dbReference>
<dbReference type="InterPro" id="IPR018490">
    <property type="entry name" value="cNMP-bd_dom_sf"/>
</dbReference>
<dbReference type="PROSITE" id="PS51063">
    <property type="entry name" value="HTH_CRP_2"/>
    <property type="match status" value="1"/>
</dbReference>
<reference evidence="6" key="1">
    <citation type="journal article" date="2014" name="Int. J. Syst. Evol. Microbiol.">
        <title>Complete genome of a new Firmicutes species belonging to the dominant human colonic microbiota ('Ruminococcus bicirculans') reveals two chromosomes and a selective capacity to utilize plant glucans.</title>
        <authorList>
            <consortium name="NISC Comparative Sequencing Program"/>
            <person name="Wegmann U."/>
            <person name="Louis P."/>
            <person name="Goesmann A."/>
            <person name="Henrissat B."/>
            <person name="Duncan S.H."/>
            <person name="Flint H.J."/>
        </authorList>
    </citation>
    <scope>NUCLEOTIDE SEQUENCE</scope>
    <source>
        <strain evidence="6">NBRC 107169</strain>
    </source>
</reference>
<dbReference type="RefSeq" id="WP_284366197.1">
    <property type="nucleotide sequence ID" value="NZ_BSNI01000002.1"/>
</dbReference>
<dbReference type="InterPro" id="IPR000595">
    <property type="entry name" value="cNMP-bd_dom"/>
</dbReference>
<dbReference type="InterPro" id="IPR014710">
    <property type="entry name" value="RmlC-like_jellyroll"/>
</dbReference>
<gene>
    <name evidence="6" type="ORF">GCM10007879_32680</name>
</gene>
<evidence type="ECO:0000259" key="4">
    <source>
        <dbReference type="PROSITE" id="PS50042"/>
    </source>
</evidence>
<dbReference type="SMART" id="SM00419">
    <property type="entry name" value="HTH_CRP"/>
    <property type="match status" value="1"/>
</dbReference>
<organism evidence="6 7">
    <name type="scientific">Maritalea porphyrae</name>
    <dbReference type="NCBI Taxonomy" id="880732"/>
    <lineage>
        <taxon>Bacteria</taxon>
        <taxon>Pseudomonadati</taxon>
        <taxon>Pseudomonadota</taxon>
        <taxon>Alphaproteobacteria</taxon>
        <taxon>Hyphomicrobiales</taxon>
        <taxon>Devosiaceae</taxon>
        <taxon>Maritalea</taxon>
    </lineage>
</organism>
<dbReference type="CDD" id="cd00038">
    <property type="entry name" value="CAP_ED"/>
    <property type="match status" value="1"/>
</dbReference>
<feature type="domain" description="HTH crp-type" evidence="5">
    <location>
        <begin position="148"/>
        <end position="221"/>
    </location>
</feature>
<protein>
    <submittedName>
        <fullName evidence="6">Crp/Fnr family transcriptional regulator</fullName>
    </submittedName>
</protein>
<proteinExistence type="predicted"/>
<dbReference type="Gene3D" id="2.60.120.10">
    <property type="entry name" value="Jelly Rolls"/>
    <property type="match status" value="1"/>
</dbReference>
<keyword evidence="2" id="KW-0238">DNA-binding</keyword>